<accession>A0A8B8LM26</accession>
<dbReference type="Pfam" id="PF03732">
    <property type="entry name" value="Retrotrans_gag"/>
    <property type="match status" value="1"/>
</dbReference>
<keyword evidence="2" id="KW-1185">Reference proteome</keyword>
<feature type="domain" description="Retrotransposon gag" evidence="1">
    <location>
        <begin position="82"/>
        <end position="180"/>
    </location>
</feature>
<evidence type="ECO:0000313" key="2">
    <source>
        <dbReference type="Proteomes" id="UP000694853"/>
    </source>
</evidence>
<dbReference type="Proteomes" id="UP000694853">
    <property type="component" value="Unplaced"/>
</dbReference>
<reference evidence="3" key="2">
    <citation type="submission" date="2025-08" db="UniProtKB">
        <authorList>
            <consortium name="RefSeq"/>
        </authorList>
    </citation>
    <scope>IDENTIFICATION</scope>
    <source>
        <tissue evidence="3">Young leaves</tissue>
    </source>
</reference>
<dbReference type="GeneID" id="113866851"/>
<proteinExistence type="predicted"/>
<evidence type="ECO:0000313" key="3">
    <source>
        <dbReference type="RefSeq" id="XP_027357451.1"/>
    </source>
</evidence>
<dbReference type="RefSeq" id="XP_027357451.1">
    <property type="nucleotide sequence ID" value="XM_027501650.1"/>
</dbReference>
<dbReference type="KEGG" id="aprc:113866851"/>
<dbReference type="InterPro" id="IPR005162">
    <property type="entry name" value="Retrotrans_gag_dom"/>
</dbReference>
<protein>
    <submittedName>
        <fullName evidence="3">Uncharacterized protein LOC113866851</fullName>
    </submittedName>
</protein>
<dbReference type="OrthoDB" id="1433902at2759"/>
<name>A0A8B8LM26_ABRPR</name>
<organism evidence="2 3">
    <name type="scientific">Abrus precatorius</name>
    <name type="common">Indian licorice</name>
    <name type="synonym">Glycine abrus</name>
    <dbReference type="NCBI Taxonomy" id="3816"/>
    <lineage>
        <taxon>Eukaryota</taxon>
        <taxon>Viridiplantae</taxon>
        <taxon>Streptophyta</taxon>
        <taxon>Embryophyta</taxon>
        <taxon>Tracheophyta</taxon>
        <taxon>Spermatophyta</taxon>
        <taxon>Magnoliopsida</taxon>
        <taxon>eudicotyledons</taxon>
        <taxon>Gunneridae</taxon>
        <taxon>Pentapetalae</taxon>
        <taxon>rosids</taxon>
        <taxon>fabids</taxon>
        <taxon>Fabales</taxon>
        <taxon>Fabaceae</taxon>
        <taxon>Papilionoideae</taxon>
        <taxon>50 kb inversion clade</taxon>
        <taxon>NPAAA clade</taxon>
        <taxon>indigoferoid/millettioid clade</taxon>
        <taxon>Abreae</taxon>
        <taxon>Abrus</taxon>
    </lineage>
</organism>
<reference evidence="2" key="1">
    <citation type="journal article" date="2019" name="Toxins">
        <title>Detection of Abrin-Like and Prepropulchellin-Like Toxin Genes and Transcripts Using Whole Genome Sequencing and Full-Length Transcript Sequencing of Abrus precatorius.</title>
        <authorList>
            <person name="Hovde B.T."/>
            <person name="Daligault H.E."/>
            <person name="Hanschen E.R."/>
            <person name="Kunde Y.A."/>
            <person name="Johnson M.B."/>
            <person name="Starkenburg S.R."/>
            <person name="Johnson S.L."/>
        </authorList>
    </citation>
    <scope>NUCLEOTIDE SEQUENCE [LARGE SCALE GENOMIC DNA]</scope>
</reference>
<evidence type="ECO:0000259" key="1">
    <source>
        <dbReference type="Pfam" id="PF03732"/>
    </source>
</evidence>
<sequence length="201" mass="23265">MAGRGRPASATNEILARMVQVLENLVQNTEPAEYRGISSFIKHKPPKFEGKFGLEGVQRWIADIKKMFNTVGCHEEYKVVNATYMLGGEAEDWWRFASQTLPQEEGYINWEAFKACFLGNYFPRDLKKQKVQEFLELKQGNMSMGEYVAKFHKLMKYWPHFQYEDGDEDLCAQFENGLRPEIRATVSVFQLTDLATLVNKC</sequence>
<gene>
    <name evidence="3" type="primary">LOC113866851</name>
</gene>
<dbReference type="AlphaFoldDB" id="A0A8B8LM26"/>